<sequence length="838" mass="94216">MAPPRGKTSTTKLPRQLLDRLQSSKQKGRNVPERKERRKTERLERKQSKSPKTTSSRGPGRDEPKPQLPWSDDDELTDGDFDDAESSEPLKPQKSRKVEQKGTSLVHSGQAKKSILKKPKPETVEADKKFMWRSVKDKLAQDDAEITALEKKLKIKDKKLPKAFIDDGLDFLLDGLDSKDEPRGLKRKRSQLPEPESQSDEGTDTGPGYSNSEEEFNGFSDDDEEGEDRSEEDEEEGDDEGDVNEAVVEGTRAKEAPKEDNQVELDIYGRRKNSPAPSTGKYIPPSLRKAARGEDEQLTRLRRQIQGQLNRLSEPTLLGIVNEMEQLYRGNPRHHVTSTLADLIIASVCDRSTLLDTFMVLHAGFIAALYKILGVDFGAHVSQRIVEEFNQSYERNKLEDAQNGGKECSNMISLLSELYNFQVVGCTLMFDFVRMFLKDITELNTELLLKLVRNCGPQLRADDPTALKDLVLMMQASVAKTKEVNLSVRTKFMIETVTNLKNNRLKAAVANSVVLTESTQRMRKILGSLNSRHLRASEPLCVSLQDIQNVETKGKWWLIGASWRDNMAGQSPLIQETEEPVAKKSQEMGNHTIDSIDYLQLAREQGMNTDVRRAIFATVMSSENYRDACERLLRLRLKKVQKREIPPVILHCCGAEPGYNHYYTLIARQLCSLHPIKMALQFSLWGIFKQLGEDDGSGGQPGDGDEEGEIPITKMVNLAKLYGNLVGEGALSLHILKVLNMTYLQKHTKMFLEAFFITLILKTQPGYKAGERVEKPIMEVFLRINDVPALTRGLLYFLKRYVKNTDIAGGAAETEVVQWGVRVALDALKSAVVAQATG</sequence>
<dbReference type="SMART" id="SM00543">
    <property type="entry name" value="MIF4G"/>
    <property type="match status" value="1"/>
</dbReference>
<protein>
    <recommendedName>
        <fullName evidence="5">MI domain-containing protein</fullName>
    </recommendedName>
</protein>
<keyword evidence="3" id="KW-0539">Nucleus</keyword>
<proteinExistence type="inferred from homology"/>
<evidence type="ECO:0000256" key="1">
    <source>
        <dbReference type="ARBA" id="ARBA00004604"/>
    </source>
</evidence>
<evidence type="ECO:0000256" key="4">
    <source>
        <dbReference type="SAM" id="MobiDB-lite"/>
    </source>
</evidence>
<feature type="compositionally biased region" description="Basic and acidic residues" evidence="4">
    <location>
        <begin position="251"/>
        <end position="261"/>
    </location>
</feature>
<dbReference type="Proteomes" id="UP000267821">
    <property type="component" value="Unassembled WGS sequence"/>
</dbReference>
<dbReference type="InParanoid" id="A0A3N4LTX7"/>
<gene>
    <name evidence="6" type="ORF">L211DRAFT_437067</name>
</gene>
<dbReference type="FunFam" id="1.25.40.180:FF:000050">
    <property type="entry name" value="Nuclear protein (Sgd1), putative"/>
    <property type="match status" value="1"/>
</dbReference>
<dbReference type="SMART" id="SM00544">
    <property type="entry name" value="MA3"/>
    <property type="match status" value="1"/>
</dbReference>
<comment type="similarity">
    <text evidence="2">Belongs to the CWC22 family.</text>
</comment>
<evidence type="ECO:0000256" key="2">
    <source>
        <dbReference type="ARBA" id="ARBA00006856"/>
    </source>
</evidence>
<keyword evidence="7" id="KW-1185">Reference proteome</keyword>
<comment type="subcellular location">
    <subcellularLocation>
        <location evidence="1">Nucleus</location>
        <location evidence="1">Nucleolus</location>
    </subcellularLocation>
</comment>
<evidence type="ECO:0000313" key="7">
    <source>
        <dbReference type="Proteomes" id="UP000267821"/>
    </source>
</evidence>
<evidence type="ECO:0000256" key="3">
    <source>
        <dbReference type="ARBA" id="ARBA00023242"/>
    </source>
</evidence>
<dbReference type="PROSITE" id="PS51366">
    <property type="entry name" value="MI"/>
    <property type="match status" value="1"/>
</dbReference>
<dbReference type="PANTHER" id="PTHR18034:SF4">
    <property type="entry name" value="NUCLEOLAR MIF4G DOMAIN-CONTAINING PROTEIN 1"/>
    <property type="match status" value="1"/>
</dbReference>
<dbReference type="GO" id="GO:0005730">
    <property type="term" value="C:nucleolus"/>
    <property type="evidence" value="ECO:0007669"/>
    <property type="project" value="UniProtKB-SubCell"/>
</dbReference>
<organism evidence="6 7">
    <name type="scientific">Terfezia boudieri ATCC MYA-4762</name>
    <dbReference type="NCBI Taxonomy" id="1051890"/>
    <lineage>
        <taxon>Eukaryota</taxon>
        <taxon>Fungi</taxon>
        <taxon>Dikarya</taxon>
        <taxon>Ascomycota</taxon>
        <taxon>Pezizomycotina</taxon>
        <taxon>Pezizomycetes</taxon>
        <taxon>Pezizales</taxon>
        <taxon>Pezizaceae</taxon>
        <taxon>Terfezia</taxon>
    </lineage>
</organism>
<dbReference type="STRING" id="1051890.A0A3N4LTX7"/>
<dbReference type="FunCoup" id="A0A3N4LTX7">
    <property type="interactions" value="599"/>
</dbReference>
<feature type="compositionally biased region" description="Acidic residues" evidence="4">
    <location>
        <begin position="212"/>
        <end position="243"/>
    </location>
</feature>
<feature type="compositionally biased region" description="Acidic residues" evidence="4">
    <location>
        <begin position="71"/>
        <end position="86"/>
    </location>
</feature>
<feature type="region of interest" description="Disordered" evidence="4">
    <location>
        <begin position="1"/>
        <end position="122"/>
    </location>
</feature>
<dbReference type="GO" id="GO:0042274">
    <property type="term" value="P:ribosomal small subunit biogenesis"/>
    <property type="evidence" value="ECO:0007669"/>
    <property type="project" value="TreeGrafter"/>
</dbReference>
<dbReference type="EMBL" id="ML121559">
    <property type="protein sequence ID" value="RPB21465.1"/>
    <property type="molecule type" value="Genomic_DNA"/>
</dbReference>
<dbReference type="SUPFAM" id="SSF48371">
    <property type="entry name" value="ARM repeat"/>
    <property type="match status" value="1"/>
</dbReference>
<reference evidence="6 7" key="1">
    <citation type="journal article" date="2018" name="Nat. Ecol. Evol.">
        <title>Pezizomycetes genomes reveal the molecular basis of ectomycorrhizal truffle lifestyle.</title>
        <authorList>
            <person name="Murat C."/>
            <person name="Payen T."/>
            <person name="Noel B."/>
            <person name="Kuo A."/>
            <person name="Morin E."/>
            <person name="Chen J."/>
            <person name="Kohler A."/>
            <person name="Krizsan K."/>
            <person name="Balestrini R."/>
            <person name="Da Silva C."/>
            <person name="Montanini B."/>
            <person name="Hainaut M."/>
            <person name="Levati E."/>
            <person name="Barry K.W."/>
            <person name="Belfiori B."/>
            <person name="Cichocki N."/>
            <person name="Clum A."/>
            <person name="Dockter R.B."/>
            <person name="Fauchery L."/>
            <person name="Guy J."/>
            <person name="Iotti M."/>
            <person name="Le Tacon F."/>
            <person name="Lindquist E.A."/>
            <person name="Lipzen A."/>
            <person name="Malagnac F."/>
            <person name="Mello A."/>
            <person name="Molinier V."/>
            <person name="Miyauchi S."/>
            <person name="Poulain J."/>
            <person name="Riccioni C."/>
            <person name="Rubini A."/>
            <person name="Sitrit Y."/>
            <person name="Splivallo R."/>
            <person name="Traeger S."/>
            <person name="Wang M."/>
            <person name="Zifcakova L."/>
            <person name="Wipf D."/>
            <person name="Zambonelli A."/>
            <person name="Paolocci F."/>
            <person name="Nowrousian M."/>
            <person name="Ottonello S."/>
            <person name="Baldrian P."/>
            <person name="Spatafora J.W."/>
            <person name="Henrissat B."/>
            <person name="Nagy L.G."/>
            <person name="Aury J.M."/>
            <person name="Wincker P."/>
            <person name="Grigoriev I.V."/>
            <person name="Bonfante P."/>
            <person name="Martin F.M."/>
        </authorList>
    </citation>
    <scope>NUCLEOTIDE SEQUENCE [LARGE SCALE GENOMIC DNA]</scope>
    <source>
        <strain evidence="6 7">ATCC MYA-4762</strain>
    </source>
</reference>
<dbReference type="GO" id="GO:0003723">
    <property type="term" value="F:RNA binding"/>
    <property type="evidence" value="ECO:0007669"/>
    <property type="project" value="InterPro"/>
</dbReference>
<dbReference type="InterPro" id="IPR003891">
    <property type="entry name" value="Initiation_fac_eIF4g_MI"/>
</dbReference>
<dbReference type="InterPro" id="IPR003890">
    <property type="entry name" value="MIF4G-like_typ-3"/>
</dbReference>
<dbReference type="Pfam" id="PF02854">
    <property type="entry name" value="MIF4G"/>
    <property type="match status" value="1"/>
</dbReference>
<feature type="compositionally biased region" description="Basic and acidic residues" evidence="4">
    <location>
        <begin position="30"/>
        <end position="47"/>
    </location>
</feature>
<dbReference type="PANTHER" id="PTHR18034">
    <property type="entry name" value="CELL CYCLE CONTROL PROTEIN CWF22-RELATED"/>
    <property type="match status" value="1"/>
</dbReference>
<feature type="region of interest" description="Disordered" evidence="4">
    <location>
        <begin position="172"/>
        <end position="292"/>
    </location>
</feature>
<dbReference type="Gene3D" id="1.25.40.180">
    <property type="match status" value="1"/>
</dbReference>
<evidence type="ECO:0000313" key="6">
    <source>
        <dbReference type="EMBL" id="RPB21465.1"/>
    </source>
</evidence>
<name>A0A3N4LTX7_9PEZI</name>
<dbReference type="OrthoDB" id="361797at2759"/>
<feature type="domain" description="MI" evidence="5">
    <location>
        <begin position="610"/>
        <end position="741"/>
    </location>
</feature>
<dbReference type="InterPro" id="IPR050781">
    <property type="entry name" value="CWC22_splicing_factor"/>
</dbReference>
<dbReference type="InterPro" id="IPR016024">
    <property type="entry name" value="ARM-type_fold"/>
</dbReference>
<evidence type="ECO:0000259" key="5">
    <source>
        <dbReference type="PROSITE" id="PS51366"/>
    </source>
</evidence>
<dbReference type="AlphaFoldDB" id="A0A3N4LTX7"/>
<accession>A0A3N4LTX7</accession>
<dbReference type="Pfam" id="PF02847">
    <property type="entry name" value="MA3"/>
    <property type="match status" value="1"/>
</dbReference>